<dbReference type="InterPro" id="IPR029058">
    <property type="entry name" value="AB_hydrolase_fold"/>
</dbReference>
<accession>A0A937FWF6</accession>
<proteinExistence type="predicted"/>
<dbReference type="PANTHER" id="PTHR46118:SF4">
    <property type="entry name" value="PROTEIN ABHD11"/>
    <property type="match status" value="1"/>
</dbReference>
<dbReference type="GO" id="GO:0016787">
    <property type="term" value="F:hydrolase activity"/>
    <property type="evidence" value="ECO:0007669"/>
    <property type="project" value="UniProtKB-KW"/>
</dbReference>
<feature type="domain" description="AB hydrolase-1" evidence="2">
    <location>
        <begin position="12"/>
        <end position="109"/>
    </location>
</feature>
<protein>
    <submittedName>
        <fullName evidence="3">Alpha/beta fold hydrolase</fullName>
    </submittedName>
</protein>
<gene>
    <name evidence="3" type="ORF">JMN32_08160</name>
</gene>
<dbReference type="Pfam" id="PF00561">
    <property type="entry name" value="Abhydrolase_1"/>
    <property type="match status" value="1"/>
</dbReference>
<reference evidence="3" key="1">
    <citation type="submission" date="2021-01" db="EMBL/GenBank/DDBJ databases">
        <title>Fulvivirga kasyanovii gen. nov., sp nov., a novel member of the phylum Bacteroidetes isolated from seawater in a mussel farm.</title>
        <authorList>
            <person name="Zhao L.-H."/>
            <person name="Wang Z.-J."/>
        </authorList>
    </citation>
    <scope>NUCLEOTIDE SEQUENCE</scope>
    <source>
        <strain evidence="3">29W222</strain>
    </source>
</reference>
<sequence>MKLYHREIGEGKPLIILHGLFGSSDNWMSIAKELEGHFKMYLVDQRNHGQSPHSDEFSYAAMASDLNEFIEEHGIENPSILGHSMGGKTAMNFAINHTDKWDKLIVVDIAPRAYPVRHDTILKGLRSIDVDHIRSRGEADKQLAEYVKDLGTRQFLLKNLTRKAEGGFEWKINLKVIDENIEAMGEGIEQQLASEKEVLFIRGENSDYIQDKDNILIVELFPNSEVKTVKNAGHWVHAEQPQAVIELVTDFLEVPNNTR</sequence>
<evidence type="ECO:0000256" key="1">
    <source>
        <dbReference type="ARBA" id="ARBA00022801"/>
    </source>
</evidence>
<comment type="caution">
    <text evidence="3">The sequence shown here is derived from an EMBL/GenBank/DDBJ whole genome shotgun (WGS) entry which is preliminary data.</text>
</comment>
<dbReference type="PANTHER" id="PTHR46118">
    <property type="entry name" value="PROTEIN ABHD11"/>
    <property type="match status" value="1"/>
</dbReference>
<evidence type="ECO:0000313" key="4">
    <source>
        <dbReference type="Proteomes" id="UP000614216"/>
    </source>
</evidence>
<keyword evidence="1 3" id="KW-0378">Hydrolase</keyword>
<name>A0A937FWF6_9BACT</name>
<evidence type="ECO:0000313" key="3">
    <source>
        <dbReference type="EMBL" id="MBL6446278.1"/>
    </source>
</evidence>
<dbReference type="InterPro" id="IPR000073">
    <property type="entry name" value="AB_hydrolase_1"/>
</dbReference>
<dbReference type="EMBL" id="JAEUGD010000023">
    <property type="protein sequence ID" value="MBL6446278.1"/>
    <property type="molecule type" value="Genomic_DNA"/>
</dbReference>
<dbReference type="Gene3D" id="3.40.50.1820">
    <property type="entry name" value="alpha/beta hydrolase"/>
    <property type="match status" value="1"/>
</dbReference>
<organism evidence="3 4">
    <name type="scientific">Fulvivirga marina</name>
    <dbReference type="NCBI Taxonomy" id="2494733"/>
    <lineage>
        <taxon>Bacteria</taxon>
        <taxon>Pseudomonadati</taxon>
        <taxon>Bacteroidota</taxon>
        <taxon>Cytophagia</taxon>
        <taxon>Cytophagales</taxon>
        <taxon>Fulvivirgaceae</taxon>
        <taxon>Fulvivirga</taxon>
    </lineage>
</organism>
<keyword evidence="4" id="KW-1185">Reference proteome</keyword>
<dbReference type="SUPFAM" id="SSF53474">
    <property type="entry name" value="alpha/beta-Hydrolases"/>
    <property type="match status" value="1"/>
</dbReference>
<dbReference type="AlphaFoldDB" id="A0A937FWF6"/>
<evidence type="ECO:0000259" key="2">
    <source>
        <dbReference type="Pfam" id="PF00561"/>
    </source>
</evidence>
<dbReference type="Proteomes" id="UP000614216">
    <property type="component" value="Unassembled WGS sequence"/>
</dbReference>
<dbReference type="RefSeq" id="WP_202855815.1">
    <property type="nucleotide sequence ID" value="NZ_JAEUGD010000023.1"/>
</dbReference>